<dbReference type="EMBL" id="JAHWZY010000048">
    <property type="protein sequence ID" value="MEZ3182655.1"/>
    <property type="molecule type" value="Genomic_DNA"/>
</dbReference>
<evidence type="ECO:0000313" key="1">
    <source>
        <dbReference type="EMBL" id="MEZ3182655.1"/>
    </source>
</evidence>
<reference evidence="1 2" key="1">
    <citation type="journal article" date="2021" name="Res Sq">
        <title>Streptomyces Pimoensis sp. nov., Isolated From the Taklimakan Desert in Xinjiang, China.</title>
        <authorList>
            <person name="Zhang P."/>
            <person name="Luo X."/>
            <person name="Luo X."/>
            <person name="Liu Z."/>
            <person name="Xia Z."/>
            <person name="Wan C."/>
            <person name="zhang L."/>
        </authorList>
    </citation>
    <scope>NUCLEOTIDE SEQUENCE [LARGE SCALE GENOMIC DNA]</scope>
    <source>
        <strain evidence="1 2">TRM75549</strain>
    </source>
</reference>
<evidence type="ECO:0000313" key="2">
    <source>
        <dbReference type="Proteomes" id="UP001567537"/>
    </source>
</evidence>
<name>A0ABV4J6V6_9ACTN</name>
<dbReference type="RefSeq" id="WP_371243538.1">
    <property type="nucleotide sequence ID" value="NZ_JAHWZY010000048.1"/>
</dbReference>
<comment type="caution">
    <text evidence="1">The sequence shown here is derived from an EMBL/GenBank/DDBJ whole genome shotgun (WGS) entry which is preliminary data.</text>
</comment>
<dbReference type="Proteomes" id="UP001567537">
    <property type="component" value="Unassembled WGS sequence"/>
</dbReference>
<organism evidence="1 2">
    <name type="scientific">Streptomyces pimonensis</name>
    <dbReference type="NCBI Taxonomy" id="2860288"/>
    <lineage>
        <taxon>Bacteria</taxon>
        <taxon>Bacillati</taxon>
        <taxon>Actinomycetota</taxon>
        <taxon>Actinomycetes</taxon>
        <taxon>Kitasatosporales</taxon>
        <taxon>Streptomycetaceae</taxon>
        <taxon>Streptomyces</taxon>
    </lineage>
</organism>
<gene>
    <name evidence="1" type="ORF">KYY02_29550</name>
</gene>
<accession>A0ABV4J6V6</accession>
<protein>
    <submittedName>
        <fullName evidence="1">Uncharacterized protein</fullName>
    </submittedName>
</protein>
<keyword evidence="2" id="KW-1185">Reference proteome</keyword>
<proteinExistence type="predicted"/>
<sequence length="69" mass="7661">MAVIEQWATDHDDETVIVVSAEDFRAAARQALDELGLTYAELEEQARERDFTSARAHALWVSIGGTVDL</sequence>